<dbReference type="GO" id="GO:0031012">
    <property type="term" value="C:extracellular matrix"/>
    <property type="evidence" value="ECO:0007669"/>
    <property type="project" value="TreeGrafter"/>
</dbReference>
<dbReference type="InterPro" id="IPR001611">
    <property type="entry name" value="Leu-rich_rpt"/>
</dbReference>
<keyword evidence="1" id="KW-0433">Leucine-rich repeat</keyword>
<name>A0A8B6FGS7_MYTGA</name>
<evidence type="ECO:0000313" key="5">
    <source>
        <dbReference type="Proteomes" id="UP000596742"/>
    </source>
</evidence>
<evidence type="ECO:0000256" key="3">
    <source>
        <dbReference type="ARBA" id="ARBA00022737"/>
    </source>
</evidence>
<dbReference type="OrthoDB" id="2013775at2759"/>
<dbReference type="PANTHER" id="PTHR24373:SF398">
    <property type="entry name" value="LEUCINE-RICH REPEAT-CONTAINING G-PROTEIN COUPLED RECEPTOR 6"/>
    <property type="match status" value="1"/>
</dbReference>
<dbReference type="InterPro" id="IPR050328">
    <property type="entry name" value="Dev_Immune_Receptor"/>
</dbReference>
<dbReference type="SMART" id="SM00369">
    <property type="entry name" value="LRR_TYP"/>
    <property type="match status" value="11"/>
</dbReference>
<dbReference type="InterPro" id="IPR032675">
    <property type="entry name" value="LRR_dom_sf"/>
</dbReference>
<comment type="caution">
    <text evidence="4">The sequence shown here is derived from an EMBL/GenBank/DDBJ whole genome shotgun (WGS) entry which is preliminary data.</text>
</comment>
<dbReference type="EMBL" id="UYJE01006886">
    <property type="protein sequence ID" value="VDI49932.1"/>
    <property type="molecule type" value="Genomic_DNA"/>
</dbReference>
<keyword evidence="3" id="KW-0677">Repeat</keyword>
<dbReference type="AlphaFoldDB" id="A0A8B6FGS7"/>
<dbReference type="SMART" id="SM00365">
    <property type="entry name" value="LRR_SD22"/>
    <property type="match status" value="7"/>
</dbReference>
<dbReference type="SUPFAM" id="SSF52058">
    <property type="entry name" value="L domain-like"/>
    <property type="match status" value="1"/>
</dbReference>
<dbReference type="GO" id="GO:0005615">
    <property type="term" value="C:extracellular space"/>
    <property type="evidence" value="ECO:0007669"/>
    <property type="project" value="TreeGrafter"/>
</dbReference>
<evidence type="ECO:0000256" key="1">
    <source>
        <dbReference type="ARBA" id="ARBA00022614"/>
    </source>
</evidence>
<proteinExistence type="predicted"/>
<dbReference type="Gene3D" id="3.80.10.10">
    <property type="entry name" value="Ribonuclease Inhibitor"/>
    <property type="match status" value="5"/>
</dbReference>
<keyword evidence="5" id="KW-1185">Reference proteome</keyword>
<reference evidence="4" key="1">
    <citation type="submission" date="2018-11" db="EMBL/GenBank/DDBJ databases">
        <authorList>
            <person name="Alioto T."/>
            <person name="Alioto T."/>
        </authorList>
    </citation>
    <scope>NUCLEOTIDE SEQUENCE</scope>
</reference>
<protein>
    <submittedName>
        <fullName evidence="4">Uncharacterized protein</fullName>
    </submittedName>
</protein>
<dbReference type="Proteomes" id="UP000596742">
    <property type="component" value="Unassembled WGS sequence"/>
</dbReference>
<sequence length="497" mass="56367">MPDISKSQITTLNLIGNAITVDSKYKGTLPDTIEYLSLGGNAFINFPATSLGLLPNIMYFGIESNQLTKISSNHLSPLNTSTFVHLNLSNNAIQYVQRGAFSQLQNLKILELHGNSISQISNGVFDNLKELIHLDLHHNKLEKLTSESFIDLEKLIEFRLHSQTPAMTTIMFDSMINIGKALKYLFISQNGFTHLPHQIFMEGNFTELIELYAENNLIRNVAELEERAYGVKRRPIYLQKKQHFSAFTTTPNIVKLYLQNNLIEMINNTDFCGLQGLELLNLQSNILNETHIQEEGFKCLPVMNDLDLRNNHNMQHVPVALTTHERLPSIHTLRLENNIISILPSETFTNVSTLINLYLQNNQIIAVENNTFPAQLRTLYLDNNRIVAVEDGAFPYQVNTIYMRNNDFRFIHEHPFSYLAQLRSLYLGNNAIDYIPDDAFINATSLADLQLSSNKITQIKKVHFKNCPLTSGLYVSNNAIGWIEDGSLNHVTSSGTL</sequence>
<evidence type="ECO:0000313" key="4">
    <source>
        <dbReference type="EMBL" id="VDI49932.1"/>
    </source>
</evidence>
<keyword evidence="2" id="KW-0732">Signal</keyword>
<evidence type="ECO:0000256" key="2">
    <source>
        <dbReference type="ARBA" id="ARBA00022729"/>
    </source>
</evidence>
<dbReference type="FunFam" id="3.80.10.10:FF:001164">
    <property type="entry name" value="GH01279p"/>
    <property type="match status" value="1"/>
</dbReference>
<accession>A0A8B6FGS7</accession>
<dbReference type="InterPro" id="IPR003591">
    <property type="entry name" value="Leu-rich_rpt_typical-subtyp"/>
</dbReference>
<organism evidence="4 5">
    <name type="scientific">Mytilus galloprovincialis</name>
    <name type="common">Mediterranean mussel</name>
    <dbReference type="NCBI Taxonomy" id="29158"/>
    <lineage>
        <taxon>Eukaryota</taxon>
        <taxon>Metazoa</taxon>
        <taxon>Spiralia</taxon>
        <taxon>Lophotrochozoa</taxon>
        <taxon>Mollusca</taxon>
        <taxon>Bivalvia</taxon>
        <taxon>Autobranchia</taxon>
        <taxon>Pteriomorphia</taxon>
        <taxon>Mytilida</taxon>
        <taxon>Mytiloidea</taxon>
        <taxon>Mytilidae</taxon>
        <taxon>Mytilinae</taxon>
        <taxon>Mytilus</taxon>
    </lineage>
</organism>
<dbReference type="PANTHER" id="PTHR24373">
    <property type="entry name" value="SLIT RELATED LEUCINE-RICH REPEAT NEURONAL PROTEIN"/>
    <property type="match status" value="1"/>
</dbReference>
<dbReference type="Pfam" id="PF13855">
    <property type="entry name" value="LRR_8"/>
    <property type="match status" value="2"/>
</dbReference>
<dbReference type="PROSITE" id="PS51450">
    <property type="entry name" value="LRR"/>
    <property type="match status" value="3"/>
</dbReference>
<gene>
    <name evidence="4" type="ORF">MGAL_10B016447</name>
</gene>